<feature type="chain" id="PRO_5003427529" description="Enterotoxin" evidence="2">
    <location>
        <begin position="20"/>
        <end position="579"/>
    </location>
</feature>
<accession>G1XP10</accession>
<evidence type="ECO:0000313" key="4">
    <source>
        <dbReference type="Proteomes" id="UP000008784"/>
    </source>
</evidence>
<reference evidence="3 4" key="1">
    <citation type="journal article" date="2011" name="PLoS Pathog.">
        <title>Genomic and proteomic analyses of the fungus Arthrobotrys oligospora provide insights into nematode-trap formation.</title>
        <authorList>
            <person name="Yang J."/>
            <person name="Wang L."/>
            <person name="Ji X."/>
            <person name="Feng Y."/>
            <person name="Li X."/>
            <person name="Zou C."/>
            <person name="Xu J."/>
            <person name="Ren Y."/>
            <person name="Mi Q."/>
            <person name="Wu J."/>
            <person name="Liu S."/>
            <person name="Liu Y."/>
            <person name="Huang X."/>
            <person name="Wang H."/>
            <person name="Niu X."/>
            <person name="Li J."/>
            <person name="Liang L."/>
            <person name="Luo Y."/>
            <person name="Ji K."/>
            <person name="Zhou W."/>
            <person name="Yu Z."/>
            <person name="Li G."/>
            <person name="Liu Y."/>
            <person name="Li L."/>
            <person name="Qiao M."/>
            <person name="Feng L."/>
            <person name="Zhang K.-Q."/>
        </authorList>
    </citation>
    <scope>NUCLEOTIDE SEQUENCE [LARGE SCALE GENOMIC DNA]</scope>
    <source>
        <strain evidence="4">ATCC 24927 / CBS 115.81 / DSM 1491</strain>
    </source>
</reference>
<evidence type="ECO:0000256" key="1">
    <source>
        <dbReference type="SAM" id="MobiDB-lite"/>
    </source>
</evidence>
<proteinExistence type="predicted"/>
<sequence>MVRILLHALIFLFPPTVLSYYIAFSQKDVDPAAIHVDRNHWYECYRLPSNREPLLGLSIYNAPAQTHFPDGIQFFADPSARCTGAPSLVLTFSKRPGVYFANLDKLGLSRVFTSWRYYDLQENPLELEALNSRARRGGYAVGSIHDMAFKKRLKSPEWFEAKKLKDVPIIGGVGYPLNYLHEYGTPPTGSISDEKGKVIPWMEEQLRKWGNEPIEEDPQDIDEEAGLRVQPTEDRNPQVGRNILTQNRGAMAFEDDMPPPIDSEIQRKYSVGSLEHMRQLGERPKKPTQALPGTQRMYEILKQNAEQKLKIPSPEGAFGLESLKTGRTIPEILKEVEKLALDPESSDVELGWALTKLATLRDMSLFRGEGGGVENFQVPLQRAEDTGKMGIQKTTPKKSALLDISNLSEVDDSTELKVNKDTEVPVVPIARNLGPAGVNPPLQGPGGTTERAYADSDDDEKPIEPYGRRQQTQTGITPLSPVQELQDRARGQDETGAIGQMEEKEYEVIGGANDGVEEREELIQESLDLDPGVEAQRVWEASLRDADLEDIESLADSPGNEQPTTPEELYYMMDYDYLG</sequence>
<feature type="region of interest" description="Disordered" evidence="1">
    <location>
        <begin position="551"/>
        <end position="579"/>
    </location>
</feature>
<comment type="caution">
    <text evidence="3">The sequence shown here is derived from an EMBL/GenBank/DDBJ whole genome shotgun (WGS) entry which is preliminary data.</text>
</comment>
<evidence type="ECO:0000313" key="3">
    <source>
        <dbReference type="EMBL" id="EGX45077.1"/>
    </source>
</evidence>
<feature type="region of interest" description="Disordered" evidence="1">
    <location>
        <begin position="431"/>
        <end position="502"/>
    </location>
</feature>
<evidence type="ECO:0008006" key="5">
    <source>
        <dbReference type="Google" id="ProtNLM"/>
    </source>
</evidence>
<evidence type="ECO:0000256" key="2">
    <source>
        <dbReference type="SAM" id="SignalP"/>
    </source>
</evidence>
<dbReference type="Proteomes" id="UP000008784">
    <property type="component" value="Unassembled WGS sequence"/>
</dbReference>
<gene>
    <name evidence="3" type="ORF">AOL_s00173g178</name>
</gene>
<organism evidence="3 4">
    <name type="scientific">Arthrobotrys oligospora (strain ATCC 24927 / CBS 115.81 / DSM 1491)</name>
    <name type="common">Nematode-trapping fungus</name>
    <name type="synonym">Didymozoophaga oligospora</name>
    <dbReference type="NCBI Taxonomy" id="756982"/>
    <lineage>
        <taxon>Eukaryota</taxon>
        <taxon>Fungi</taxon>
        <taxon>Dikarya</taxon>
        <taxon>Ascomycota</taxon>
        <taxon>Pezizomycotina</taxon>
        <taxon>Orbiliomycetes</taxon>
        <taxon>Orbiliales</taxon>
        <taxon>Orbiliaceae</taxon>
        <taxon>Orbilia</taxon>
        <taxon>Orbilia oligospora</taxon>
    </lineage>
</organism>
<dbReference type="EMBL" id="ADOT01000263">
    <property type="protein sequence ID" value="EGX45077.1"/>
    <property type="molecule type" value="Genomic_DNA"/>
</dbReference>
<feature type="signal peptide" evidence="2">
    <location>
        <begin position="1"/>
        <end position="19"/>
    </location>
</feature>
<dbReference type="HOGENOM" id="CLU_470873_0_0_1"/>
<dbReference type="RefSeq" id="XP_011126222.1">
    <property type="nucleotide sequence ID" value="XM_011127920.1"/>
</dbReference>
<dbReference type="GeneID" id="22897117"/>
<dbReference type="InParanoid" id="G1XP10"/>
<dbReference type="OrthoDB" id="5323340at2759"/>
<name>G1XP10_ARTOA</name>
<keyword evidence="2" id="KW-0732">Signal</keyword>
<keyword evidence="4" id="KW-1185">Reference proteome</keyword>
<protein>
    <recommendedName>
        <fullName evidence="5">Enterotoxin</fullName>
    </recommendedName>
</protein>
<dbReference type="AlphaFoldDB" id="G1XP10"/>